<dbReference type="Proteomes" id="UP001596139">
    <property type="component" value="Unassembled WGS sequence"/>
</dbReference>
<evidence type="ECO:0000313" key="3">
    <source>
        <dbReference type="Proteomes" id="UP001596139"/>
    </source>
</evidence>
<evidence type="ECO:0000256" key="1">
    <source>
        <dbReference type="SAM" id="Phobius"/>
    </source>
</evidence>
<keyword evidence="1" id="KW-0472">Membrane</keyword>
<feature type="transmembrane region" description="Helical" evidence="1">
    <location>
        <begin position="57"/>
        <end position="76"/>
    </location>
</feature>
<keyword evidence="3" id="KW-1185">Reference proteome</keyword>
<dbReference type="EMBL" id="JBHSPX010000001">
    <property type="protein sequence ID" value="MFC6061014.1"/>
    <property type="molecule type" value="Genomic_DNA"/>
</dbReference>
<organism evidence="2 3">
    <name type="scientific">Streptomyces ochraceiscleroticus</name>
    <dbReference type="NCBI Taxonomy" id="47761"/>
    <lineage>
        <taxon>Bacteria</taxon>
        <taxon>Bacillati</taxon>
        <taxon>Actinomycetota</taxon>
        <taxon>Actinomycetes</taxon>
        <taxon>Kitasatosporales</taxon>
        <taxon>Streptomycetaceae</taxon>
        <taxon>Streptomyces</taxon>
    </lineage>
</organism>
<feature type="transmembrane region" description="Helical" evidence="1">
    <location>
        <begin position="31"/>
        <end position="51"/>
    </location>
</feature>
<accession>A0ABW1MB64</accession>
<keyword evidence="1" id="KW-0812">Transmembrane</keyword>
<protein>
    <recommendedName>
        <fullName evidence="4">Integral membrane protein</fullName>
    </recommendedName>
</protein>
<reference evidence="3" key="1">
    <citation type="journal article" date="2019" name="Int. J. Syst. Evol. Microbiol.">
        <title>The Global Catalogue of Microorganisms (GCM) 10K type strain sequencing project: providing services to taxonomists for standard genome sequencing and annotation.</title>
        <authorList>
            <consortium name="The Broad Institute Genomics Platform"/>
            <consortium name="The Broad Institute Genome Sequencing Center for Infectious Disease"/>
            <person name="Wu L."/>
            <person name="Ma J."/>
        </authorList>
    </citation>
    <scope>NUCLEOTIDE SEQUENCE [LARGE SCALE GENOMIC DNA]</scope>
    <source>
        <strain evidence="3">CGMCC 1.15180</strain>
    </source>
</reference>
<comment type="caution">
    <text evidence="2">The sequence shown here is derived from an EMBL/GenBank/DDBJ whole genome shotgun (WGS) entry which is preliminary data.</text>
</comment>
<proteinExistence type="predicted"/>
<dbReference type="RefSeq" id="WP_031066054.1">
    <property type="nucleotide sequence ID" value="NZ_JBHSPX010000001.1"/>
</dbReference>
<evidence type="ECO:0000313" key="2">
    <source>
        <dbReference type="EMBL" id="MFC6061014.1"/>
    </source>
</evidence>
<gene>
    <name evidence="2" type="ORF">ACFP4F_00420</name>
</gene>
<sequence length="93" mass="9567">MILEVLSAAALGLALALAALRRLPGRFPKRSLTLSTGPAAAVFGALLAHTILGPGRIPVVLVVAVGLSAALLSLLMRPEPRPARRLRRSATAA</sequence>
<feature type="transmembrane region" description="Helical" evidence="1">
    <location>
        <begin position="6"/>
        <end position="24"/>
    </location>
</feature>
<keyword evidence="1" id="KW-1133">Transmembrane helix</keyword>
<evidence type="ECO:0008006" key="4">
    <source>
        <dbReference type="Google" id="ProtNLM"/>
    </source>
</evidence>
<name>A0ABW1MB64_9ACTN</name>